<accession>A0ABU6VQK6</accession>
<keyword evidence="2" id="KW-1185">Reference proteome</keyword>
<gene>
    <name evidence="1" type="ORF">PIB30_082759</name>
</gene>
<protein>
    <submittedName>
        <fullName evidence="1">Uncharacterized protein</fullName>
    </submittedName>
</protein>
<evidence type="ECO:0000313" key="2">
    <source>
        <dbReference type="Proteomes" id="UP001341840"/>
    </source>
</evidence>
<reference evidence="1 2" key="1">
    <citation type="journal article" date="2023" name="Plants (Basel)">
        <title>Bridging the Gap: Combining Genomics and Transcriptomics Approaches to Understand Stylosanthes scabra, an Orphan Legume from the Brazilian Caatinga.</title>
        <authorList>
            <person name="Ferreira-Neto J.R.C."/>
            <person name="da Silva M.D."/>
            <person name="Binneck E."/>
            <person name="de Melo N.F."/>
            <person name="da Silva R.H."/>
            <person name="de Melo A.L.T.M."/>
            <person name="Pandolfi V."/>
            <person name="Bustamante F.O."/>
            <person name="Brasileiro-Vidal A.C."/>
            <person name="Benko-Iseppon A.M."/>
        </authorList>
    </citation>
    <scope>NUCLEOTIDE SEQUENCE [LARGE SCALE GENOMIC DNA]</scope>
    <source>
        <tissue evidence="1">Leaves</tissue>
    </source>
</reference>
<name>A0ABU6VQK6_9FABA</name>
<sequence length="139" mass="16412">MEEEILDIQPLNEIIPENIPFQQAENPISMGQTRELTSIEQKKIYNWVMKSSKEDGVQQEMIATFQGCRNLFLLRMEFRFLKPCKWINSSIINWKIKEFNISNLPRFTNEFYCVESGILDTILIDRNLVAYETRGNTLE</sequence>
<dbReference type="Proteomes" id="UP001341840">
    <property type="component" value="Unassembled WGS sequence"/>
</dbReference>
<comment type="caution">
    <text evidence="1">The sequence shown here is derived from an EMBL/GenBank/DDBJ whole genome shotgun (WGS) entry which is preliminary data.</text>
</comment>
<organism evidence="1 2">
    <name type="scientific">Stylosanthes scabra</name>
    <dbReference type="NCBI Taxonomy" id="79078"/>
    <lineage>
        <taxon>Eukaryota</taxon>
        <taxon>Viridiplantae</taxon>
        <taxon>Streptophyta</taxon>
        <taxon>Embryophyta</taxon>
        <taxon>Tracheophyta</taxon>
        <taxon>Spermatophyta</taxon>
        <taxon>Magnoliopsida</taxon>
        <taxon>eudicotyledons</taxon>
        <taxon>Gunneridae</taxon>
        <taxon>Pentapetalae</taxon>
        <taxon>rosids</taxon>
        <taxon>fabids</taxon>
        <taxon>Fabales</taxon>
        <taxon>Fabaceae</taxon>
        <taxon>Papilionoideae</taxon>
        <taxon>50 kb inversion clade</taxon>
        <taxon>dalbergioids sensu lato</taxon>
        <taxon>Dalbergieae</taxon>
        <taxon>Pterocarpus clade</taxon>
        <taxon>Stylosanthes</taxon>
    </lineage>
</organism>
<dbReference type="EMBL" id="JASCZI010152319">
    <property type="protein sequence ID" value="MED6175906.1"/>
    <property type="molecule type" value="Genomic_DNA"/>
</dbReference>
<evidence type="ECO:0000313" key="1">
    <source>
        <dbReference type="EMBL" id="MED6175906.1"/>
    </source>
</evidence>
<proteinExistence type="predicted"/>